<evidence type="ECO:0000256" key="12">
    <source>
        <dbReference type="ARBA" id="ARBA00023015"/>
    </source>
</evidence>
<gene>
    <name evidence="15" type="ORF">BDN71DRAFT_1442533</name>
</gene>
<evidence type="ECO:0000256" key="1">
    <source>
        <dbReference type="ARBA" id="ARBA00001663"/>
    </source>
</evidence>
<dbReference type="Gene3D" id="3.30.420.10">
    <property type="entry name" value="Ribonuclease H-like superfamily/Ribonuclease H"/>
    <property type="match status" value="1"/>
</dbReference>
<keyword evidence="7" id="KW-0540">Nuclease</keyword>
<dbReference type="InterPro" id="IPR039637">
    <property type="entry name" value="CNOT7/CNOT8/Pop2"/>
</dbReference>
<accession>A0A9P6DI99</accession>
<keyword evidence="11" id="KW-0694">RNA-binding</keyword>
<keyword evidence="13" id="KW-0804">Transcription</keyword>
<keyword evidence="14" id="KW-0539">Nucleus</keyword>
<evidence type="ECO:0000313" key="15">
    <source>
        <dbReference type="EMBL" id="KAF9499044.1"/>
    </source>
</evidence>
<dbReference type="GO" id="GO:0003723">
    <property type="term" value="F:RNA binding"/>
    <property type="evidence" value="ECO:0007669"/>
    <property type="project" value="UniProtKB-KW"/>
</dbReference>
<dbReference type="Proteomes" id="UP000807025">
    <property type="component" value="Unassembled WGS sequence"/>
</dbReference>
<dbReference type="OrthoDB" id="1164111at2759"/>
<name>A0A9P6DI99_PLEER</name>
<protein>
    <recommendedName>
        <fullName evidence="5">poly(A)-specific ribonuclease</fullName>
        <ecNumber evidence="5">3.1.13.4</ecNumber>
    </recommendedName>
</protein>
<dbReference type="GO" id="GO:0005737">
    <property type="term" value="C:cytoplasm"/>
    <property type="evidence" value="ECO:0007669"/>
    <property type="project" value="UniProtKB-SubCell"/>
</dbReference>
<evidence type="ECO:0000256" key="3">
    <source>
        <dbReference type="ARBA" id="ARBA00004496"/>
    </source>
</evidence>
<evidence type="ECO:0000256" key="8">
    <source>
        <dbReference type="ARBA" id="ARBA00022723"/>
    </source>
</evidence>
<keyword evidence="16" id="KW-1185">Reference proteome</keyword>
<dbReference type="InterPro" id="IPR006941">
    <property type="entry name" value="RNase_CAF1"/>
</dbReference>
<keyword evidence="9" id="KW-0378">Hydrolase</keyword>
<dbReference type="EC" id="3.1.13.4" evidence="5"/>
<dbReference type="PANTHER" id="PTHR10797">
    <property type="entry name" value="CCR4-NOT TRANSCRIPTION COMPLEX SUBUNIT"/>
    <property type="match status" value="1"/>
</dbReference>
<dbReference type="InterPro" id="IPR036397">
    <property type="entry name" value="RNaseH_sf"/>
</dbReference>
<keyword evidence="8" id="KW-0479">Metal-binding</keyword>
<evidence type="ECO:0000256" key="13">
    <source>
        <dbReference type="ARBA" id="ARBA00023163"/>
    </source>
</evidence>
<reference evidence="15" key="1">
    <citation type="submission" date="2020-11" db="EMBL/GenBank/DDBJ databases">
        <authorList>
            <consortium name="DOE Joint Genome Institute"/>
            <person name="Ahrendt S."/>
            <person name="Riley R."/>
            <person name="Andreopoulos W."/>
            <person name="Labutti K."/>
            <person name="Pangilinan J."/>
            <person name="Ruiz-Duenas F.J."/>
            <person name="Barrasa J.M."/>
            <person name="Sanchez-Garcia M."/>
            <person name="Camarero S."/>
            <person name="Miyauchi S."/>
            <person name="Serrano A."/>
            <person name="Linde D."/>
            <person name="Babiker R."/>
            <person name="Drula E."/>
            <person name="Ayuso-Fernandez I."/>
            <person name="Pacheco R."/>
            <person name="Padilla G."/>
            <person name="Ferreira P."/>
            <person name="Barriuso J."/>
            <person name="Kellner H."/>
            <person name="Castanera R."/>
            <person name="Alfaro M."/>
            <person name="Ramirez L."/>
            <person name="Pisabarro A.G."/>
            <person name="Kuo A."/>
            <person name="Tritt A."/>
            <person name="Lipzen A."/>
            <person name="He G."/>
            <person name="Yan M."/>
            <person name="Ng V."/>
            <person name="Cullen D."/>
            <person name="Martin F."/>
            <person name="Rosso M.-N."/>
            <person name="Henrissat B."/>
            <person name="Hibbett D."/>
            <person name="Martinez A.T."/>
            <person name="Grigoriev I.V."/>
        </authorList>
    </citation>
    <scope>NUCLEOTIDE SEQUENCE</scope>
    <source>
        <strain evidence="15">ATCC 90797</strain>
    </source>
</reference>
<organism evidence="15 16">
    <name type="scientific">Pleurotus eryngii</name>
    <name type="common">Boletus of the steppes</name>
    <dbReference type="NCBI Taxonomy" id="5323"/>
    <lineage>
        <taxon>Eukaryota</taxon>
        <taxon>Fungi</taxon>
        <taxon>Dikarya</taxon>
        <taxon>Basidiomycota</taxon>
        <taxon>Agaricomycotina</taxon>
        <taxon>Agaricomycetes</taxon>
        <taxon>Agaricomycetidae</taxon>
        <taxon>Agaricales</taxon>
        <taxon>Pleurotineae</taxon>
        <taxon>Pleurotaceae</taxon>
        <taxon>Pleurotus</taxon>
    </lineage>
</organism>
<dbReference type="InterPro" id="IPR012337">
    <property type="entry name" value="RNaseH-like_sf"/>
</dbReference>
<dbReference type="GO" id="GO:0030014">
    <property type="term" value="C:CCR4-NOT complex"/>
    <property type="evidence" value="ECO:0007669"/>
    <property type="project" value="InterPro"/>
</dbReference>
<keyword evidence="12" id="KW-0805">Transcription regulation</keyword>
<proteinExistence type="inferred from homology"/>
<keyword evidence="6" id="KW-0963">Cytoplasm</keyword>
<comment type="caution">
    <text evidence="15">The sequence shown here is derived from an EMBL/GenBank/DDBJ whole genome shotgun (WGS) entry which is preliminary data.</text>
</comment>
<evidence type="ECO:0000256" key="9">
    <source>
        <dbReference type="ARBA" id="ARBA00022801"/>
    </source>
</evidence>
<sequence>MTRITEVWASNLEHEMNQIREIIDDYPYIAMDTEFPGVVARPIGAFPTPSDYHYQTMRCNVDLLKIIQVGLTLADKEGNFPENSTWQFNFQFNINDDMYAPDSIDLLQKAGFDFQRHEEIGISPNVFAELMITSGLVLNPDNKWISFHSAYDFGYFLKLLTGASLPVAEEEFFDLLRTWFPTVYDIKFMVRKSDVLNRGLQNLADELGVTRVGTSHQAGSDSLLTSSSFFKMRELYFSDSIDDAHYSGQLYGFGQTFTVANGAADHGRGGTTIAEREDRMLNRETHNRTPSGSQGQGITMMNMTNGSLSTPMASAGYMGANGPYMRPMVGGSR</sequence>
<comment type="subcellular location">
    <subcellularLocation>
        <location evidence="3">Cytoplasm</location>
    </subcellularLocation>
    <subcellularLocation>
        <location evidence="2">Nucleus</location>
    </subcellularLocation>
</comment>
<dbReference type="SUPFAM" id="SSF53098">
    <property type="entry name" value="Ribonuclease H-like"/>
    <property type="match status" value="1"/>
</dbReference>
<evidence type="ECO:0000256" key="14">
    <source>
        <dbReference type="ARBA" id="ARBA00023242"/>
    </source>
</evidence>
<dbReference type="GO" id="GO:0005634">
    <property type="term" value="C:nucleus"/>
    <property type="evidence" value="ECO:0007669"/>
    <property type="project" value="UniProtKB-SubCell"/>
</dbReference>
<evidence type="ECO:0000256" key="2">
    <source>
        <dbReference type="ARBA" id="ARBA00004123"/>
    </source>
</evidence>
<evidence type="ECO:0000256" key="11">
    <source>
        <dbReference type="ARBA" id="ARBA00022884"/>
    </source>
</evidence>
<evidence type="ECO:0000256" key="6">
    <source>
        <dbReference type="ARBA" id="ARBA00022490"/>
    </source>
</evidence>
<evidence type="ECO:0000256" key="7">
    <source>
        <dbReference type="ARBA" id="ARBA00022722"/>
    </source>
</evidence>
<dbReference type="Pfam" id="PF04857">
    <property type="entry name" value="CAF1"/>
    <property type="match status" value="2"/>
</dbReference>
<evidence type="ECO:0000256" key="10">
    <source>
        <dbReference type="ARBA" id="ARBA00022839"/>
    </source>
</evidence>
<evidence type="ECO:0000256" key="5">
    <source>
        <dbReference type="ARBA" id="ARBA00012161"/>
    </source>
</evidence>
<evidence type="ECO:0000256" key="4">
    <source>
        <dbReference type="ARBA" id="ARBA00008372"/>
    </source>
</evidence>
<comment type="catalytic activity">
    <reaction evidence="1">
        <text>Exonucleolytic cleavage of poly(A) to 5'-AMP.</text>
        <dbReference type="EC" id="3.1.13.4"/>
    </reaction>
</comment>
<dbReference type="EMBL" id="MU154534">
    <property type="protein sequence ID" value="KAF9499044.1"/>
    <property type="molecule type" value="Genomic_DNA"/>
</dbReference>
<dbReference type="GO" id="GO:0046872">
    <property type="term" value="F:metal ion binding"/>
    <property type="evidence" value="ECO:0007669"/>
    <property type="project" value="UniProtKB-KW"/>
</dbReference>
<dbReference type="GO" id="GO:0004535">
    <property type="term" value="F:poly(A)-specific ribonuclease activity"/>
    <property type="evidence" value="ECO:0007669"/>
    <property type="project" value="UniProtKB-EC"/>
</dbReference>
<dbReference type="FunFam" id="3.30.420.10:FF:000048">
    <property type="entry name" value="CCR4-associated factor 1, putative"/>
    <property type="match status" value="1"/>
</dbReference>
<keyword evidence="10" id="KW-0269">Exonuclease</keyword>
<comment type="similarity">
    <text evidence="4">Belongs to the CAF1 family.</text>
</comment>
<evidence type="ECO:0000313" key="16">
    <source>
        <dbReference type="Proteomes" id="UP000807025"/>
    </source>
</evidence>
<dbReference type="AlphaFoldDB" id="A0A9P6DI99"/>